<gene>
    <name evidence="3" type="ORF">D8M05_15760</name>
</gene>
<evidence type="ECO:0000313" key="4">
    <source>
        <dbReference type="Proteomes" id="UP000281813"/>
    </source>
</evidence>
<dbReference type="Pfam" id="PF01547">
    <property type="entry name" value="SBP_bac_1"/>
    <property type="match status" value="1"/>
</dbReference>
<feature type="region of interest" description="Disordered" evidence="1">
    <location>
        <begin position="25"/>
        <end position="58"/>
    </location>
</feature>
<reference evidence="3 4" key="1">
    <citation type="journal article" date="2015" name="Antonie Van Leeuwenhoek">
        <title>Oceanobacillus bengalensis sp. nov., a bacterium isolated from seawater of the Bay of Bengal.</title>
        <authorList>
            <person name="Yongchang O."/>
            <person name="Xiang W."/>
            <person name="Wang G."/>
        </authorList>
    </citation>
    <scope>NUCLEOTIDE SEQUENCE [LARGE SCALE GENOMIC DNA]</scope>
    <source>
        <strain evidence="3 4">MCCC 1K00260</strain>
    </source>
</reference>
<dbReference type="InterPro" id="IPR006059">
    <property type="entry name" value="SBP"/>
</dbReference>
<name>A0A494YU49_9BACI</name>
<organism evidence="3 4">
    <name type="scientific">Oceanobacillus bengalensis</name>
    <dbReference type="NCBI Taxonomy" id="1435466"/>
    <lineage>
        <taxon>Bacteria</taxon>
        <taxon>Bacillati</taxon>
        <taxon>Bacillota</taxon>
        <taxon>Bacilli</taxon>
        <taxon>Bacillales</taxon>
        <taxon>Bacillaceae</taxon>
        <taxon>Oceanobacillus</taxon>
    </lineage>
</organism>
<feature type="chain" id="PRO_5039699110" evidence="2">
    <location>
        <begin position="29"/>
        <end position="557"/>
    </location>
</feature>
<evidence type="ECO:0000256" key="1">
    <source>
        <dbReference type="SAM" id="MobiDB-lite"/>
    </source>
</evidence>
<feature type="compositionally biased region" description="Acidic residues" evidence="1">
    <location>
        <begin position="28"/>
        <end position="49"/>
    </location>
</feature>
<dbReference type="EMBL" id="RBZO01000029">
    <property type="protein sequence ID" value="RKQ13547.1"/>
    <property type="molecule type" value="Genomic_DNA"/>
</dbReference>
<dbReference type="InterPro" id="IPR050490">
    <property type="entry name" value="Bact_solute-bd_prot1"/>
</dbReference>
<dbReference type="PROSITE" id="PS51257">
    <property type="entry name" value="PROKAR_LIPOPROTEIN"/>
    <property type="match status" value="1"/>
</dbReference>
<dbReference type="Proteomes" id="UP000281813">
    <property type="component" value="Unassembled WGS sequence"/>
</dbReference>
<dbReference type="AlphaFoldDB" id="A0A494YU49"/>
<proteinExistence type="predicted"/>
<dbReference type="Gene3D" id="3.40.190.10">
    <property type="entry name" value="Periplasmic binding protein-like II"/>
    <property type="match status" value="2"/>
</dbReference>
<evidence type="ECO:0000256" key="2">
    <source>
        <dbReference type="SAM" id="SignalP"/>
    </source>
</evidence>
<protein>
    <submittedName>
        <fullName evidence="3">Extracellular solute-binding protein</fullName>
    </submittedName>
</protein>
<evidence type="ECO:0000313" key="3">
    <source>
        <dbReference type="EMBL" id="RKQ13547.1"/>
    </source>
</evidence>
<keyword evidence="2" id="KW-0732">Signal</keyword>
<accession>A0A494YU49</accession>
<comment type="caution">
    <text evidence="3">The sequence shown here is derived from an EMBL/GenBank/DDBJ whole genome shotgun (WGS) entry which is preliminary data.</text>
</comment>
<keyword evidence="4" id="KW-1185">Reference proteome</keyword>
<dbReference type="OrthoDB" id="9787283at2"/>
<dbReference type="PANTHER" id="PTHR43649">
    <property type="entry name" value="ARABINOSE-BINDING PROTEIN-RELATED"/>
    <property type="match status" value="1"/>
</dbReference>
<dbReference type="RefSeq" id="WP_121133501.1">
    <property type="nucleotide sequence ID" value="NZ_JBHUFK010000016.1"/>
</dbReference>
<feature type="signal peptide" evidence="2">
    <location>
        <begin position="1"/>
        <end position="28"/>
    </location>
</feature>
<dbReference type="PANTHER" id="PTHR43649:SF12">
    <property type="entry name" value="DIACETYLCHITOBIOSE BINDING PROTEIN DASA"/>
    <property type="match status" value="1"/>
</dbReference>
<dbReference type="SUPFAM" id="SSF53850">
    <property type="entry name" value="Periplasmic binding protein-like II"/>
    <property type="match status" value="1"/>
</dbReference>
<sequence>MRNKKWLLLIASLIVVMFLAACSGSDSSDTDSGEEESNETDSSSGDEESERAASSADNVNKEGFPIVKEEIDLTFFTGKYEPNLDDYEETLVFKTYAEQTGVNVTFDEVPFGTLTEKRNLALASGEYSDVFYSARIPAADLYTYGQQGIFVPLNDLIDEYAPNLKAVMEKHPDIKKGLTMPDGNIYSVPSYYSPEFLPMLIGKPIWVKDSWLEQLDMEEPKTIDDFYAYLKAVSETDLNGNGENDEIPFSASNVNQIVNSIKGAWGLGTRGVGHTYVDIDPETDELRFTRTDDKYKEMLEFVNKLYTEGLIDQEIFTMDDSKLNAKGSQGVLGTAIVPNPETVFTDQDDYIGLGSLEGPHGDNLYSHVKTPLVHVGAFAITDKNEHPEATLRWIDHFFSDEGAAFQFMGIEGETYEVTEDGEFEFFEEITNNPDGLTFDQALTPYVTWMGGSYPGYVQEKYFKGSESLPSAIEVGEKVAPNAPEEIWNGFNYTDDELDFKQTTGADLHTYIGEMEAGFISGDISFSEWDNYVEQVKEMGQDEYLEVEKAAYERYQES</sequence>